<feature type="region of interest" description="Disordered" evidence="1">
    <location>
        <begin position="46"/>
        <end position="73"/>
    </location>
</feature>
<dbReference type="Proteomes" id="UP000434101">
    <property type="component" value="Unassembled WGS sequence"/>
</dbReference>
<gene>
    <name evidence="2" type="ORF">GS429_20030</name>
</gene>
<dbReference type="OrthoDB" id="175554at2157"/>
<name>A0A6B0VT30_9EURY</name>
<dbReference type="AlphaFoldDB" id="A0A6B0VT30"/>
<sequence length="73" mass="7916">MARQTAARRRSVRVVSYLPEEPAEGDSAGCLSGDAARRIPTVRPREAIVGRTTSAPKTSHLRGDVDGGNRNWQ</sequence>
<keyword evidence="3" id="KW-1185">Reference proteome</keyword>
<dbReference type="RefSeq" id="WP_160067506.1">
    <property type="nucleotide sequence ID" value="NZ_WUYX01000070.1"/>
</dbReference>
<accession>A0A6B0VT30</accession>
<proteinExistence type="predicted"/>
<comment type="caution">
    <text evidence="2">The sequence shown here is derived from an EMBL/GenBank/DDBJ whole genome shotgun (WGS) entry which is preliminary data.</text>
</comment>
<evidence type="ECO:0000313" key="2">
    <source>
        <dbReference type="EMBL" id="MXV64313.1"/>
    </source>
</evidence>
<dbReference type="EMBL" id="WUYX01000070">
    <property type="protein sequence ID" value="MXV64313.1"/>
    <property type="molecule type" value="Genomic_DNA"/>
</dbReference>
<reference evidence="2 3" key="1">
    <citation type="submission" date="2020-01" db="EMBL/GenBank/DDBJ databases">
        <title>Natronorubrum sp. JWXQ-INN 674 isolated from Inner Mongolia Autonomous Region of China.</title>
        <authorList>
            <person name="Xue Q."/>
        </authorList>
    </citation>
    <scope>NUCLEOTIDE SEQUENCE [LARGE SCALE GENOMIC DNA]</scope>
    <source>
        <strain evidence="2 3">JWXQ-INN-674</strain>
    </source>
</reference>
<protein>
    <submittedName>
        <fullName evidence="2">Uncharacterized protein</fullName>
    </submittedName>
</protein>
<evidence type="ECO:0000313" key="3">
    <source>
        <dbReference type="Proteomes" id="UP000434101"/>
    </source>
</evidence>
<evidence type="ECO:0000256" key="1">
    <source>
        <dbReference type="SAM" id="MobiDB-lite"/>
    </source>
</evidence>
<organism evidence="2 3">
    <name type="scientific">Natronorubrum halalkaliphilum</name>
    <dbReference type="NCBI Taxonomy" id="2691917"/>
    <lineage>
        <taxon>Archaea</taxon>
        <taxon>Methanobacteriati</taxon>
        <taxon>Methanobacteriota</taxon>
        <taxon>Stenosarchaea group</taxon>
        <taxon>Halobacteria</taxon>
        <taxon>Halobacteriales</taxon>
        <taxon>Natrialbaceae</taxon>
        <taxon>Natronorubrum</taxon>
    </lineage>
</organism>